<evidence type="ECO:0000256" key="6">
    <source>
        <dbReference type="ARBA" id="ARBA00022989"/>
    </source>
</evidence>
<evidence type="ECO:0000256" key="4">
    <source>
        <dbReference type="ARBA" id="ARBA00022692"/>
    </source>
</evidence>
<dbReference type="GO" id="GO:0016020">
    <property type="term" value="C:membrane"/>
    <property type="evidence" value="ECO:0007669"/>
    <property type="project" value="UniProtKB-SubCell"/>
</dbReference>
<evidence type="ECO:0000256" key="7">
    <source>
        <dbReference type="ARBA" id="ARBA00023136"/>
    </source>
</evidence>
<keyword evidence="5" id="KW-0732">Signal</keyword>
<keyword evidence="6" id="KW-1133">Transmembrane helix</keyword>
<keyword evidence="7" id="KW-0472">Membrane</keyword>
<keyword evidence="4 9" id="KW-0812">Transmembrane</keyword>
<dbReference type="EMBL" id="KB741246">
    <property type="protein sequence ID" value="ENN72079.1"/>
    <property type="molecule type" value="Genomic_DNA"/>
</dbReference>
<evidence type="ECO:0000256" key="8">
    <source>
        <dbReference type="ARBA" id="ARBA00037847"/>
    </source>
</evidence>
<evidence type="ECO:0000256" key="2">
    <source>
        <dbReference type="ARBA" id="ARBA00007104"/>
    </source>
</evidence>
<dbReference type="PROSITE" id="PS50866">
    <property type="entry name" value="GOLD"/>
    <property type="match status" value="1"/>
</dbReference>
<comment type="similarity">
    <text evidence="2 9">Belongs to the EMP24/GP25L family.</text>
</comment>
<organism evidence="10">
    <name type="scientific">Dendroctonus ponderosae</name>
    <name type="common">Mountain pine beetle</name>
    <dbReference type="NCBI Taxonomy" id="77166"/>
    <lineage>
        <taxon>Eukaryota</taxon>
        <taxon>Metazoa</taxon>
        <taxon>Ecdysozoa</taxon>
        <taxon>Arthropoda</taxon>
        <taxon>Hexapoda</taxon>
        <taxon>Insecta</taxon>
        <taxon>Pterygota</taxon>
        <taxon>Neoptera</taxon>
        <taxon>Endopterygota</taxon>
        <taxon>Coleoptera</taxon>
        <taxon>Polyphaga</taxon>
        <taxon>Cucujiformia</taxon>
        <taxon>Curculionidae</taxon>
        <taxon>Scolytinae</taxon>
        <taxon>Dendroctonus</taxon>
    </lineage>
</organism>
<dbReference type="AlphaFoldDB" id="N6SWE9"/>
<accession>N6SWE9</accession>
<dbReference type="HOGENOM" id="CLU_066963_4_1_1"/>
<feature type="non-terminal residue" evidence="10">
    <location>
        <position position="1"/>
    </location>
</feature>
<dbReference type="SMART" id="SM01190">
    <property type="entry name" value="EMP24_GP25L"/>
    <property type="match status" value="1"/>
</dbReference>
<gene>
    <name evidence="10" type="ORF">YQE_11265</name>
</gene>
<evidence type="ECO:0000256" key="9">
    <source>
        <dbReference type="RuleBase" id="RU003827"/>
    </source>
</evidence>
<reference evidence="10" key="1">
    <citation type="journal article" date="2013" name="Genome Biol.">
        <title>Draft genome of the mountain pine beetle, Dendroctonus ponderosae Hopkins, a major forest pest.</title>
        <authorList>
            <person name="Keeling C.I."/>
            <person name="Yuen M.M."/>
            <person name="Liao N.Y."/>
            <person name="Docking T.R."/>
            <person name="Chan S.K."/>
            <person name="Taylor G.A."/>
            <person name="Palmquist D.L."/>
            <person name="Jackman S.D."/>
            <person name="Nguyen A."/>
            <person name="Li M."/>
            <person name="Henderson H."/>
            <person name="Janes J.K."/>
            <person name="Zhao Y."/>
            <person name="Pandoh P."/>
            <person name="Moore R."/>
            <person name="Sperling F.A."/>
            <person name="Huber D.P."/>
            <person name="Birol I."/>
            <person name="Jones S.J."/>
            <person name="Bohlmann J."/>
        </authorList>
    </citation>
    <scope>NUCLEOTIDE SEQUENCE</scope>
</reference>
<protein>
    <submittedName>
        <fullName evidence="10">Uncharacterized protein</fullName>
    </submittedName>
</protein>
<dbReference type="OrthoDB" id="1929172at2759"/>
<evidence type="ECO:0000256" key="1">
    <source>
        <dbReference type="ARBA" id="ARBA00004479"/>
    </source>
</evidence>
<dbReference type="Pfam" id="PF01105">
    <property type="entry name" value="EMP24_GP25L"/>
    <property type="match status" value="1"/>
</dbReference>
<dbReference type="PANTHER" id="PTHR22811">
    <property type="entry name" value="TRANSMEMBRANE EMP24 DOMAIN-CONTAINING PROTEIN"/>
    <property type="match status" value="1"/>
</dbReference>
<sequence length="281" mass="31431">MVFGQGGVAALFQRCDLPNVHGVSRLVRTFRFQKLRVCCGLVTLTQKRALAALCRKNHRPLPDAAANRRLDTWLLTMRQQMGLWGLLGALLVLGVGQARAYYVTVDAHAEECFFEHVDAGTKLGRLGLSFQIAEGGFLDIDVRIVGPDAKVIYEEERLTSGKYSFAAHTVGTYSFCFSNKMSTMTPKVVMFDVAVGEPPKPAEGETANKLEDMIRELTASLTAVKQEQDYMQLRDRIHRAINESTNSRVAIWSGFEAVVLVAMTMGQVFYLKRFFEVRRVV</sequence>
<evidence type="ECO:0000313" key="10">
    <source>
        <dbReference type="EMBL" id="ENN72079.1"/>
    </source>
</evidence>
<comment type="subcellular location">
    <subcellularLocation>
        <location evidence="8">Endomembrane system</location>
        <topology evidence="8">Single-pass membrane protein</topology>
    </subcellularLocation>
    <subcellularLocation>
        <location evidence="1 9">Membrane</location>
        <topology evidence="1 9">Single-pass type I membrane protein</topology>
    </subcellularLocation>
</comment>
<evidence type="ECO:0000256" key="5">
    <source>
        <dbReference type="ARBA" id="ARBA00022729"/>
    </source>
</evidence>
<evidence type="ECO:0000256" key="3">
    <source>
        <dbReference type="ARBA" id="ARBA00022473"/>
    </source>
</evidence>
<name>N6SWE9_DENPD</name>
<dbReference type="InterPro" id="IPR009038">
    <property type="entry name" value="GOLD_dom"/>
</dbReference>
<dbReference type="SUPFAM" id="SSF101576">
    <property type="entry name" value="Supernatant protein factor (SPF), C-terminal domain"/>
    <property type="match status" value="1"/>
</dbReference>
<dbReference type="InterPro" id="IPR036598">
    <property type="entry name" value="GOLD_dom_sf"/>
</dbReference>
<proteinExistence type="inferred from homology"/>
<dbReference type="OMA" id="QEKMMET"/>
<dbReference type="InterPro" id="IPR015720">
    <property type="entry name" value="Emp24-like"/>
</dbReference>
<keyword evidence="3" id="KW-0217">Developmental protein</keyword>
<dbReference type="GO" id="GO:0012505">
    <property type="term" value="C:endomembrane system"/>
    <property type="evidence" value="ECO:0007669"/>
    <property type="project" value="UniProtKB-SubCell"/>
</dbReference>